<proteinExistence type="predicted"/>
<keyword evidence="4 6" id="KW-1133">Transmembrane helix</keyword>
<dbReference type="InterPro" id="IPR036259">
    <property type="entry name" value="MFS_trans_sf"/>
</dbReference>
<feature type="transmembrane region" description="Helical" evidence="6">
    <location>
        <begin position="324"/>
        <end position="342"/>
    </location>
</feature>
<dbReference type="PANTHER" id="PTHR43791">
    <property type="entry name" value="PERMEASE-RELATED"/>
    <property type="match status" value="1"/>
</dbReference>
<protein>
    <submittedName>
        <fullName evidence="7">Uncharacterized protein</fullName>
    </submittedName>
</protein>
<evidence type="ECO:0000256" key="4">
    <source>
        <dbReference type="ARBA" id="ARBA00022989"/>
    </source>
</evidence>
<dbReference type="GO" id="GO:0016020">
    <property type="term" value="C:membrane"/>
    <property type="evidence" value="ECO:0007669"/>
    <property type="project" value="UniProtKB-SubCell"/>
</dbReference>
<comment type="caution">
    <text evidence="7">The sequence shown here is derived from an EMBL/GenBank/DDBJ whole genome shotgun (WGS) entry which is preliminary data.</text>
</comment>
<feature type="transmembrane region" description="Helical" evidence="6">
    <location>
        <begin position="294"/>
        <end position="315"/>
    </location>
</feature>
<accession>A0A9N9UJH4</accession>
<evidence type="ECO:0000313" key="7">
    <source>
        <dbReference type="EMBL" id="CAG9992996.1"/>
    </source>
</evidence>
<dbReference type="EMBL" id="CABFNO020001508">
    <property type="protein sequence ID" value="CAG9992996.1"/>
    <property type="molecule type" value="Genomic_DNA"/>
</dbReference>
<reference evidence="7" key="1">
    <citation type="submission" date="2021-10" db="EMBL/GenBank/DDBJ databases">
        <authorList>
            <person name="Piombo E."/>
        </authorList>
    </citation>
    <scope>NUCLEOTIDE SEQUENCE</scope>
</reference>
<dbReference type="AlphaFoldDB" id="A0A9N9UJH4"/>
<evidence type="ECO:0000256" key="3">
    <source>
        <dbReference type="ARBA" id="ARBA00022692"/>
    </source>
</evidence>
<feature type="transmembrane region" description="Helical" evidence="6">
    <location>
        <begin position="348"/>
        <end position="367"/>
    </location>
</feature>
<evidence type="ECO:0000256" key="2">
    <source>
        <dbReference type="ARBA" id="ARBA00022448"/>
    </source>
</evidence>
<dbReference type="OrthoDB" id="2985014at2759"/>
<evidence type="ECO:0000256" key="6">
    <source>
        <dbReference type="SAM" id="Phobius"/>
    </source>
</evidence>
<dbReference type="PANTHER" id="PTHR43791:SF91">
    <property type="entry name" value="MAJOR FACILITATOR SUPERFAMILY (MFS) PROFILE DOMAIN-CONTAINING PROTEIN-RELATED"/>
    <property type="match status" value="1"/>
</dbReference>
<dbReference type="GO" id="GO:0022857">
    <property type="term" value="F:transmembrane transporter activity"/>
    <property type="evidence" value="ECO:0007669"/>
    <property type="project" value="TreeGrafter"/>
</dbReference>
<dbReference type="SUPFAM" id="SSF103473">
    <property type="entry name" value="MFS general substrate transporter"/>
    <property type="match status" value="1"/>
</dbReference>
<comment type="subcellular location">
    <subcellularLocation>
        <location evidence="1">Membrane</location>
        <topology evidence="1">Multi-pass membrane protein</topology>
    </subcellularLocation>
</comment>
<organism evidence="7 8">
    <name type="scientific">Clonostachys byssicola</name>
    <dbReference type="NCBI Taxonomy" id="160290"/>
    <lineage>
        <taxon>Eukaryota</taxon>
        <taxon>Fungi</taxon>
        <taxon>Dikarya</taxon>
        <taxon>Ascomycota</taxon>
        <taxon>Pezizomycotina</taxon>
        <taxon>Sordariomycetes</taxon>
        <taxon>Hypocreomycetidae</taxon>
        <taxon>Hypocreales</taxon>
        <taxon>Bionectriaceae</taxon>
        <taxon>Clonostachys</taxon>
    </lineage>
</organism>
<keyword evidence="5 6" id="KW-0472">Membrane</keyword>
<sequence>QDGANYLELVAACNAKDPATVNIAVTAPDSTDDEKRKAEYRREFLSSFTPEEERKIMRKVDFHIVLLVGLIYSIKQIDTNNVALVKVMAIGKPTNILNELGITADQYAWVQTAYYVRSIPPPILLSNLTHCLLDTLRNSRDPYYIAVQNNESQLARPMIWVHSIDHFSNIVGQLLAYGMSYLDGNQGLSSWQWRTVVFGMFVYLYHPDYPRSPRTSKWLTPREQEFVELRLTANAPRLSDKAFSLQETLAALRDPRLWSFTLMMLCMSTRSYEIAGFLPNIVANLGFVTVPRNLLLLLPGSFLSMIIIISIHFIYKRALVPRPLCCLTIVTCELLSFIIFLATKKKAAVYAACVLGTMFSHAWGTSWPWRSSSLKGAIGTALGGVIGPQIFRSQWAESGYKESYGICVGALGGGFIFGLLCWYLTFDLEKQVRRVKKERNKAAREDGSMSTIMCGRFRASNKRICARSSIPTTNSGGTEG</sequence>
<dbReference type="Proteomes" id="UP000754883">
    <property type="component" value="Unassembled WGS sequence"/>
</dbReference>
<evidence type="ECO:0000313" key="8">
    <source>
        <dbReference type="Proteomes" id="UP000754883"/>
    </source>
</evidence>
<keyword evidence="2" id="KW-0813">Transport</keyword>
<evidence type="ECO:0000256" key="5">
    <source>
        <dbReference type="ARBA" id="ARBA00023136"/>
    </source>
</evidence>
<feature type="non-terminal residue" evidence="7">
    <location>
        <position position="480"/>
    </location>
</feature>
<keyword evidence="8" id="KW-1185">Reference proteome</keyword>
<dbReference type="Gene3D" id="1.20.1250.20">
    <property type="entry name" value="MFS general substrate transporter like domains"/>
    <property type="match status" value="1"/>
</dbReference>
<name>A0A9N9UJH4_9HYPO</name>
<keyword evidence="3 6" id="KW-0812">Transmembrane</keyword>
<evidence type="ECO:0000256" key="1">
    <source>
        <dbReference type="ARBA" id="ARBA00004141"/>
    </source>
</evidence>
<gene>
    <name evidence="7" type="ORF">CBYS24578_00016860</name>
</gene>
<feature type="non-terminal residue" evidence="7">
    <location>
        <position position="1"/>
    </location>
</feature>
<feature type="transmembrane region" description="Helical" evidence="6">
    <location>
        <begin position="403"/>
        <end position="426"/>
    </location>
</feature>